<name>A0ABP7GSC6_9FLAO</name>
<sequence>MILKSAINEILIRDYWNSYALISKNNSNLDFTTLQIYHYKQLQKKPLENTNGFNLFHLFSKAYYYYSQMV</sequence>
<proteinExistence type="predicted"/>
<protein>
    <submittedName>
        <fullName evidence="1">Uncharacterized protein</fullName>
    </submittedName>
</protein>
<keyword evidence="2" id="KW-1185">Reference proteome</keyword>
<gene>
    <name evidence="1" type="ORF">GCM10022423_30950</name>
</gene>
<evidence type="ECO:0000313" key="1">
    <source>
        <dbReference type="EMBL" id="GAA3774071.1"/>
    </source>
</evidence>
<accession>A0ABP7GSC6</accession>
<comment type="caution">
    <text evidence="1">The sequence shown here is derived from an EMBL/GenBank/DDBJ whole genome shotgun (WGS) entry which is preliminary data.</text>
</comment>
<dbReference type="EMBL" id="BAABDU010000004">
    <property type="protein sequence ID" value="GAA3774071.1"/>
    <property type="molecule type" value="Genomic_DNA"/>
</dbReference>
<reference evidence="2" key="1">
    <citation type="journal article" date="2019" name="Int. J. Syst. Evol. Microbiol.">
        <title>The Global Catalogue of Microorganisms (GCM) 10K type strain sequencing project: providing services to taxonomists for standard genome sequencing and annotation.</title>
        <authorList>
            <consortium name="The Broad Institute Genomics Platform"/>
            <consortium name="The Broad Institute Genome Sequencing Center for Infectious Disease"/>
            <person name="Wu L."/>
            <person name="Ma J."/>
        </authorList>
    </citation>
    <scope>NUCLEOTIDE SEQUENCE [LARGE SCALE GENOMIC DNA]</scope>
    <source>
        <strain evidence="2">JCM 17337</strain>
    </source>
</reference>
<evidence type="ECO:0000313" key="2">
    <source>
        <dbReference type="Proteomes" id="UP001500748"/>
    </source>
</evidence>
<dbReference type="Proteomes" id="UP001500748">
    <property type="component" value="Unassembled WGS sequence"/>
</dbReference>
<organism evidence="1 2">
    <name type="scientific">Flavobacterium ginsengiterrae</name>
    <dbReference type="NCBI Taxonomy" id="871695"/>
    <lineage>
        <taxon>Bacteria</taxon>
        <taxon>Pseudomonadati</taxon>
        <taxon>Bacteroidota</taxon>
        <taxon>Flavobacteriia</taxon>
        <taxon>Flavobacteriales</taxon>
        <taxon>Flavobacteriaceae</taxon>
        <taxon>Flavobacterium</taxon>
    </lineage>
</organism>